<dbReference type="OrthoDB" id="2921613at2759"/>
<dbReference type="Proteomes" id="UP000054144">
    <property type="component" value="Unassembled WGS sequence"/>
</dbReference>
<feature type="compositionally biased region" description="Polar residues" evidence="1">
    <location>
        <begin position="469"/>
        <end position="493"/>
    </location>
</feature>
<name>A0A0D7A8V2_9AGAR</name>
<evidence type="ECO:0000256" key="1">
    <source>
        <dbReference type="SAM" id="MobiDB-lite"/>
    </source>
</evidence>
<proteinExistence type="predicted"/>
<sequence>MIVSHLPFRFKLKQGSLSEFLPPPSLSFAVFAIGSECRAPAEALTPREAVFVCCLRRLQGDIALTEHPGLRRLKLALCLPFSTSQREFAAFFWCVVELAIFHWAIILTVNNYRAVDTSFLRSLLGLYMYMIASMNSLTAEPLCEMDIVDECDEFSFCEISRPLDMDDIPSRPVTRLGFNEDDDDEGSFVRPGSSLNKWTRSLFQKIGIGSLSSQPHETSPLRASRSAQSCEESDDFDMDIIAASQEHAESLCSSSSSSLELEDINLDDDDAIPDDVSEPSSDETDLSECLDPRFVIRALPPLLTPLVEDTFRKYTCPPSPLAAGPSIQTMDTPQHLQPDHGHSRHSFSHIKWFWMMRRVNWEEFVFERAYGGISLPEPCPPWHHSPQNADSTEPPLPPLSIHPRRGDLTTLRDPYCAHIDRCFVQLPLWTISKTLFMFDVHTACQSLEQHFQQDSSSSELSEGDDTSFDDSASLISVPTSSTDLGGDSDTTLVDSDAEDDTWQGPLRQAGTVVKPLQDCLSLHSASTSNAESSSPTSEQSAFQIWETDFYRRWEILMELMRHNQQSSPEINVASPTPTSSHIAVFPGKRPRFFVGAGEDDDEA</sequence>
<reference evidence="2 3" key="1">
    <citation type="journal article" date="2015" name="Fungal Genet. Biol.">
        <title>Evolution of novel wood decay mechanisms in Agaricales revealed by the genome sequences of Fistulina hepatica and Cylindrobasidium torrendii.</title>
        <authorList>
            <person name="Floudas D."/>
            <person name="Held B.W."/>
            <person name="Riley R."/>
            <person name="Nagy L.G."/>
            <person name="Koehler G."/>
            <person name="Ransdell A.S."/>
            <person name="Younus H."/>
            <person name="Chow J."/>
            <person name="Chiniquy J."/>
            <person name="Lipzen A."/>
            <person name="Tritt A."/>
            <person name="Sun H."/>
            <person name="Haridas S."/>
            <person name="LaButti K."/>
            <person name="Ohm R.A."/>
            <person name="Kues U."/>
            <person name="Blanchette R.A."/>
            <person name="Grigoriev I.V."/>
            <person name="Minto R.E."/>
            <person name="Hibbett D.S."/>
        </authorList>
    </citation>
    <scope>NUCLEOTIDE SEQUENCE [LARGE SCALE GENOMIC DNA]</scope>
    <source>
        <strain evidence="2 3">ATCC 64428</strain>
    </source>
</reference>
<feature type="region of interest" description="Disordered" evidence="1">
    <location>
        <begin position="454"/>
        <end position="505"/>
    </location>
</feature>
<evidence type="ECO:0000313" key="3">
    <source>
        <dbReference type="Proteomes" id="UP000054144"/>
    </source>
</evidence>
<protein>
    <submittedName>
        <fullName evidence="2">Uncharacterized protein</fullName>
    </submittedName>
</protein>
<gene>
    <name evidence="2" type="ORF">FISHEDRAFT_74726</name>
</gene>
<dbReference type="AlphaFoldDB" id="A0A0D7A8V2"/>
<keyword evidence="3" id="KW-1185">Reference proteome</keyword>
<accession>A0A0D7A8V2</accession>
<feature type="region of interest" description="Disordered" evidence="1">
    <location>
        <begin position="210"/>
        <end position="229"/>
    </location>
</feature>
<organism evidence="2 3">
    <name type="scientific">Fistulina hepatica ATCC 64428</name>
    <dbReference type="NCBI Taxonomy" id="1128425"/>
    <lineage>
        <taxon>Eukaryota</taxon>
        <taxon>Fungi</taxon>
        <taxon>Dikarya</taxon>
        <taxon>Basidiomycota</taxon>
        <taxon>Agaricomycotina</taxon>
        <taxon>Agaricomycetes</taxon>
        <taxon>Agaricomycetidae</taxon>
        <taxon>Agaricales</taxon>
        <taxon>Fistulinaceae</taxon>
        <taxon>Fistulina</taxon>
    </lineage>
</organism>
<feature type="region of interest" description="Disordered" evidence="1">
    <location>
        <begin position="267"/>
        <end position="286"/>
    </location>
</feature>
<dbReference type="EMBL" id="KN881942">
    <property type="protein sequence ID" value="KIY47427.1"/>
    <property type="molecule type" value="Genomic_DNA"/>
</dbReference>
<evidence type="ECO:0000313" key="2">
    <source>
        <dbReference type="EMBL" id="KIY47427.1"/>
    </source>
</evidence>